<dbReference type="Gene3D" id="3.20.20.70">
    <property type="entry name" value="Aldolase class I"/>
    <property type="match status" value="1"/>
</dbReference>
<proteinExistence type="inferred from homology"/>
<dbReference type="CDD" id="cd04730">
    <property type="entry name" value="NPD_like"/>
    <property type="match status" value="1"/>
</dbReference>
<keyword evidence="6" id="KW-0560">Oxidoreductase</keyword>
<protein>
    <recommendedName>
        <fullName evidence="8">Propionate 3-nitronate monooxygenase</fullName>
    </recommendedName>
</protein>
<evidence type="ECO:0000256" key="3">
    <source>
        <dbReference type="ARBA" id="ARBA00022575"/>
    </source>
</evidence>
<dbReference type="PANTHER" id="PTHR42747">
    <property type="entry name" value="NITRONATE MONOOXYGENASE-RELATED"/>
    <property type="match status" value="1"/>
</dbReference>
<keyword evidence="4" id="KW-0285">Flavoprotein</keyword>
<dbReference type="RefSeq" id="WP_200238445.1">
    <property type="nucleotide sequence ID" value="NZ_JAENGP010000016.1"/>
</dbReference>
<evidence type="ECO:0000256" key="7">
    <source>
        <dbReference type="ARBA" id="ARBA00023033"/>
    </source>
</evidence>
<keyword evidence="7 10" id="KW-0503">Monooxygenase</keyword>
<comment type="similarity">
    <text evidence="2">Belongs to the nitronate monooxygenase family. NMO class I subfamily.</text>
</comment>
<dbReference type="SUPFAM" id="SSF51412">
    <property type="entry name" value="Inosine monophosphate dehydrogenase (IMPDH)"/>
    <property type="match status" value="1"/>
</dbReference>
<comment type="caution">
    <text evidence="10">The sequence shown here is derived from an EMBL/GenBank/DDBJ whole genome shotgun (WGS) entry which is preliminary data.</text>
</comment>
<dbReference type="InterPro" id="IPR013785">
    <property type="entry name" value="Aldolase_TIM"/>
</dbReference>
<name>A0ABS1EGP8_9BURK</name>
<accession>A0ABS1EGP8</accession>
<evidence type="ECO:0000313" key="11">
    <source>
        <dbReference type="Proteomes" id="UP000635316"/>
    </source>
</evidence>
<evidence type="ECO:0000256" key="1">
    <source>
        <dbReference type="ARBA" id="ARBA00001917"/>
    </source>
</evidence>
<evidence type="ECO:0000256" key="6">
    <source>
        <dbReference type="ARBA" id="ARBA00023002"/>
    </source>
</evidence>
<comment type="catalytic activity">
    <reaction evidence="9">
        <text>3 propionate 3-nitronate + 3 O2 + H2O = 3 3-oxopropanoate + 2 nitrate + nitrite + H2O2 + 3 H(+)</text>
        <dbReference type="Rhea" id="RHEA:57332"/>
        <dbReference type="ChEBI" id="CHEBI:15377"/>
        <dbReference type="ChEBI" id="CHEBI:15378"/>
        <dbReference type="ChEBI" id="CHEBI:15379"/>
        <dbReference type="ChEBI" id="CHEBI:16240"/>
        <dbReference type="ChEBI" id="CHEBI:16301"/>
        <dbReference type="ChEBI" id="CHEBI:17632"/>
        <dbReference type="ChEBI" id="CHEBI:33190"/>
        <dbReference type="ChEBI" id="CHEBI:136067"/>
    </reaction>
</comment>
<dbReference type="EMBL" id="JAENGP010000016">
    <property type="protein sequence ID" value="MBK1782188.1"/>
    <property type="molecule type" value="Genomic_DNA"/>
</dbReference>
<dbReference type="GO" id="GO:0004497">
    <property type="term" value="F:monooxygenase activity"/>
    <property type="evidence" value="ECO:0007669"/>
    <property type="project" value="UniProtKB-KW"/>
</dbReference>
<evidence type="ECO:0000256" key="8">
    <source>
        <dbReference type="ARBA" id="ARBA00031155"/>
    </source>
</evidence>
<dbReference type="PANTHER" id="PTHR42747:SF3">
    <property type="entry name" value="NITRONATE MONOOXYGENASE-RELATED"/>
    <property type="match status" value="1"/>
</dbReference>
<reference evidence="10 11" key="1">
    <citation type="submission" date="2020-12" db="EMBL/GenBank/DDBJ databases">
        <authorList>
            <person name="Lu T."/>
            <person name="Wang Q."/>
            <person name="Han X."/>
        </authorList>
    </citation>
    <scope>NUCLEOTIDE SEQUENCE [LARGE SCALE GENOMIC DNA]</scope>
    <source>
        <strain evidence="10 11">WQ 585</strain>
    </source>
</reference>
<keyword evidence="11" id="KW-1185">Reference proteome</keyword>
<evidence type="ECO:0000256" key="9">
    <source>
        <dbReference type="ARBA" id="ARBA00049401"/>
    </source>
</evidence>
<sequence length="352" mass="37273">MADKSFLLPGIQYPIIQAPMAGVSTPALAAAVSNAGALGSLGVAAVNTVGARQMIEQTLALTHKPFNVNVFCHRRTPQNPQQEQAWLVHLKPLFEEFGATPPAQLNEIYDTFVDNRPMLDMLLALKPAFVSFHFGLPSTGYIQALKTAGITLLASATTLEEARQIEAAGIDFIVAQGYEAGGHRGVFNPEQGDACMGTLALVRLLVKHCRLPVIAAGGIMDGSGIKAVLKLGACAAQMGTAFVLCPESSANAAYRANLKSERALHTAVTTVISGRAARGMVNRMMTDLETSTAPATPGYPMTYDAGKALIAAANAKGNFEFSAQWAGQAAYLAREMPAAQLVKTLVEEWQET</sequence>
<keyword evidence="5" id="KW-0288">FMN</keyword>
<dbReference type="InterPro" id="IPR004136">
    <property type="entry name" value="NMO"/>
</dbReference>
<keyword evidence="3" id="KW-0216">Detoxification</keyword>
<dbReference type="Pfam" id="PF03060">
    <property type="entry name" value="NMO"/>
    <property type="match status" value="1"/>
</dbReference>
<evidence type="ECO:0000256" key="5">
    <source>
        <dbReference type="ARBA" id="ARBA00022643"/>
    </source>
</evidence>
<evidence type="ECO:0000256" key="2">
    <source>
        <dbReference type="ARBA" id="ARBA00009881"/>
    </source>
</evidence>
<evidence type="ECO:0000256" key="4">
    <source>
        <dbReference type="ARBA" id="ARBA00022630"/>
    </source>
</evidence>
<evidence type="ECO:0000313" key="10">
    <source>
        <dbReference type="EMBL" id="MBK1782188.1"/>
    </source>
</evidence>
<organism evidence="10 11">
    <name type="scientific">Advenella mandrilli</name>
    <dbReference type="NCBI Taxonomy" id="2800330"/>
    <lineage>
        <taxon>Bacteria</taxon>
        <taxon>Pseudomonadati</taxon>
        <taxon>Pseudomonadota</taxon>
        <taxon>Betaproteobacteria</taxon>
        <taxon>Burkholderiales</taxon>
        <taxon>Alcaligenaceae</taxon>
    </lineage>
</organism>
<dbReference type="Proteomes" id="UP000635316">
    <property type="component" value="Unassembled WGS sequence"/>
</dbReference>
<comment type="cofactor">
    <cofactor evidence="1">
        <name>FMN</name>
        <dbReference type="ChEBI" id="CHEBI:58210"/>
    </cofactor>
</comment>
<gene>
    <name evidence="10" type="ORF">JHL22_13295</name>
</gene>